<protein>
    <submittedName>
        <fullName evidence="1">Uncharacterized protein</fullName>
    </submittedName>
</protein>
<evidence type="ECO:0000313" key="2">
    <source>
        <dbReference type="Proteomes" id="UP001180020"/>
    </source>
</evidence>
<organism evidence="1 2">
    <name type="scientific">Acorus calamus</name>
    <name type="common">Sweet flag</name>
    <dbReference type="NCBI Taxonomy" id="4465"/>
    <lineage>
        <taxon>Eukaryota</taxon>
        <taxon>Viridiplantae</taxon>
        <taxon>Streptophyta</taxon>
        <taxon>Embryophyta</taxon>
        <taxon>Tracheophyta</taxon>
        <taxon>Spermatophyta</taxon>
        <taxon>Magnoliopsida</taxon>
        <taxon>Liliopsida</taxon>
        <taxon>Acoraceae</taxon>
        <taxon>Acorus</taxon>
    </lineage>
</organism>
<keyword evidence="2" id="KW-1185">Reference proteome</keyword>
<dbReference type="AlphaFoldDB" id="A0AAV9EIP5"/>
<name>A0AAV9EIP5_ACOCL</name>
<dbReference type="EMBL" id="JAUJYO010000006">
    <property type="protein sequence ID" value="KAK1313004.1"/>
    <property type="molecule type" value="Genomic_DNA"/>
</dbReference>
<reference evidence="1" key="1">
    <citation type="journal article" date="2023" name="Nat. Commun.">
        <title>Diploid and tetraploid genomes of Acorus and the evolution of monocots.</title>
        <authorList>
            <person name="Ma L."/>
            <person name="Liu K.W."/>
            <person name="Li Z."/>
            <person name="Hsiao Y.Y."/>
            <person name="Qi Y."/>
            <person name="Fu T."/>
            <person name="Tang G.D."/>
            <person name="Zhang D."/>
            <person name="Sun W.H."/>
            <person name="Liu D.K."/>
            <person name="Li Y."/>
            <person name="Chen G.Z."/>
            <person name="Liu X.D."/>
            <person name="Liao X.Y."/>
            <person name="Jiang Y.T."/>
            <person name="Yu X."/>
            <person name="Hao Y."/>
            <person name="Huang J."/>
            <person name="Zhao X.W."/>
            <person name="Ke S."/>
            <person name="Chen Y.Y."/>
            <person name="Wu W.L."/>
            <person name="Hsu J.L."/>
            <person name="Lin Y.F."/>
            <person name="Huang M.D."/>
            <person name="Li C.Y."/>
            <person name="Huang L."/>
            <person name="Wang Z.W."/>
            <person name="Zhao X."/>
            <person name="Zhong W.Y."/>
            <person name="Peng D.H."/>
            <person name="Ahmad S."/>
            <person name="Lan S."/>
            <person name="Zhang J.S."/>
            <person name="Tsai W.C."/>
            <person name="Van de Peer Y."/>
            <person name="Liu Z.J."/>
        </authorList>
    </citation>
    <scope>NUCLEOTIDE SEQUENCE</scope>
    <source>
        <strain evidence="1">CP</strain>
    </source>
</reference>
<dbReference type="Proteomes" id="UP001180020">
    <property type="component" value="Unassembled WGS sequence"/>
</dbReference>
<gene>
    <name evidence="1" type="ORF">QJS10_CPA06g01090</name>
</gene>
<sequence>MPVKPTLMISDDPHLDSSDLEIDQDLDQSIEYVLESEQLIFRNTQFKGAVELSRLPDPLNLPSHLLEEPPLSNSPAISKSIIPYLAHKPLIAPVDKSLPPPSLEPQHYGEPCSLTPIESIVTLATCFSISTSLLTDLPLRKDSLPTKGLWKIKHHSCFRQHLGNDILMDAVRIDAEQ</sequence>
<proteinExistence type="predicted"/>
<comment type="caution">
    <text evidence="1">The sequence shown here is derived from an EMBL/GenBank/DDBJ whole genome shotgun (WGS) entry which is preliminary data.</text>
</comment>
<reference evidence="1" key="2">
    <citation type="submission" date="2023-06" db="EMBL/GenBank/DDBJ databases">
        <authorList>
            <person name="Ma L."/>
            <person name="Liu K.-W."/>
            <person name="Li Z."/>
            <person name="Hsiao Y.-Y."/>
            <person name="Qi Y."/>
            <person name="Fu T."/>
            <person name="Tang G."/>
            <person name="Zhang D."/>
            <person name="Sun W.-H."/>
            <person name="Liu D.-K."/>
            <person name="Li Y."/>
            <person name="Chen G.-Z."/>
            <person name="Liu X.-D."/>
            <person name="Liao X.-Y."/>
            <person name="Jiang Y.-T."/>
            <person name="Yu X."/>
            <person name="Hao Y."/>
            <person name="Huang J."/>
            <person name="Zhao X.-W."/>
            <person name="Ke S."/>
            <person name="Chen Y.-Y."/>
            <person name="Wu W.-L."/>
            <person name="Hsu J.-L."/>
            <person name="Lin Y.-F."/>
            <person name="Huang M.-D."/>
            <person name="Li C.-Y."/>
            <person name="Huang L."/>
            <person name="Wang Z.-W."/>
            <person name="Zhao X."/>
            <person name="Zhong W.-Y."/>
            <person name="Peng D.-H."/>
            <person name="Ahmad S."/>
            <person name="Lan S."/>
            <person name="Zhang J.-S."/>
            <person name="Tsai W.-C."/>
            <person name="Van De Peer Y."/>
            <person name="Liu Z.-J."/>
        </authorList>
    </citation>
    <scope>NUCLEOTIDE SEQUENCE</scope>
    <source>
        <strain evidence="1">CP</strain>
        <tissue evidence="1">Leaves</tissue>
    </source>
</reference>
<accession>A0AAV9EIP5</accession>
<evidence type="ECO:0000313" key="1">
    <source>
        <dbReference type="EMBL" id="KAK1313004.1"/>
    </source>
</evidence>